<evidence type="ECO:0000256" key="1">
    <source>
        <dbReference type="ARBA" id="ARBA00023125"/>
    </source>
</evidence>
<keyword evidence="2" id="KW-0233">DNA recombination</keyword>
<proteinExistence type="predicted"/>
<dbReference type="SUPFAM" id="SSF56349">
    <property type="entry name" value="DNA breaking-rejoining enzymes"/>
    <property type="match status" value="1"/>
</dbReference>
<dbReference type="GO" id="GO:0015074">
    <property type="term" value="P:DNA integration"/>
    <property type="evidence" value="ECO:0007669"/>
    <property type="project" value="InterPro"/>
</dbReference>
<reference evidence="4" key="1">
    <citation type="submission" date="2019-03" db="EMBL/GenBank/DDBJ databases">
        <authorList>
            <person name="Danneels B."/>
        </authorList>
    </citation>
    <scope>NUCLEOTIDE SEQUENCE</scope>
</reference>
<feature type="domain" description="Tyr recombinase" evidence="3">
    <location>
        <begin position="118"/>
        <end position="300"/>
    </location>
</feature>
<protein>
    <submittedName>
        <fullName evidence="4">Shufflon-specific DNA recombinase</fullName>
    </submittedName>
</protein>
<dbReference type="AlphaFoldDB" id="A0A484U2Q1"/>
<dbReference type="Pfam" id="PF00589">
    <property type="entry name" value="Phage_integrase"/>
    <property type="match status" value="1"/>
</dbReference>
<gene>
    <name evidence="4" type="ORF">RAN3_2557</name>
</gene>
<dbReference type="InterPro" id="IPR050090">
    <property type="entry name" value="Tyrosine_recombinase_XerCD"/>
</dbReference>
<dbReference type="PANTHER" id="PTHR30349">
    <property type="entry name" value="PHAGE INTEGRASE-RELATED"/>
    <property type="match status" value="1"/>
</dbReference>
<sequence>MLTLADAMDRYLREVSAFKKGASAEKSISRVWLATGLAGRLLSAIRHNDLRRLRDEWLRDRQPATVVRRMALLSHLYTVARKEWGFTTLANPVQMVTRPSVDDARERRLHERITLRGISTDECPRHEIDWLIRCTRSPELPAIMRLAIETCMRRSEIVGIQREDVDLMHGVVRLRDTKNGQERFVPLTPLAREVLRKWLAGRPMRGPIFTMRPGSVTRAFIRARRRAQRRYHELCHRHGRRPREHYFDNLRFHDLRHEATSRLAGVFAAHKLAKITGHRDTRMLLRYYHPRGWELARELARSPLGRRQAAALRDERLTLLAA</sequence>
<dbReference type="PROSITE" id="PS51898">
    <property type="entry name" value="TYR_RECOMBINASE"/>
    <property type="match status" value="1"/>
</dbReference>
<keyword evidence="1" id="KW-0238">DNA-binding</keyword>
<dbReference type="Gene3D" id="1.10.150.130">
    <property type="match status" value="1"/>
</dbReference>
<dbReference type="InterPro" id="IPR002104">
    <property type="entry name" value="Integrase_catalytic"/>
</dbReference>
<dbReference type="InterPro" id="IPR013762">
    <property type="entry name" value="Integrase-like_cat_sf"/>
</dbReference>
<dbReference type="CDD" id="cd00796">
    <property type="entry name" value="INT_Rci_Hp1_C"/>
    <property type="match status" value="1"/>
</dbReference>
<dbReference type="InterPro" id="IPR011010">
    <property type="entry name" value="DNA_brk_join_enz"/>
</dbReference>
<evidence type="ECO:0000259" key="3">
    <source>
        <dbReference type="PROSITE" id="PS51898"/>
    </source>
</evidence>
<organism evidence="4">
    <name type="scientific">plant metagenome</name>
    <dbReference type="NCBI Taxonomy" id="1297885"/>
    <lineage>
        <taxon>unclassified sequences</taxon>
        <taxon>metagenomes</taxon>
        <taxon>organismal metagenomes</taxon>
    </lineage>
</organism>
<dbReference type="PANTHER" id="PTHR30349:SF94">
    <property type="entry name" value="INTEGRASE_RECOMBINASE HI_1414-RELATED"/>
    <property type="match status" value="1"/>
</dbReference>
<dbReference type="GO" id="GO:0006310">
    <property type="term" value="P:DNA recombination"/>
    <property type="evidence" value="ECO:0007669"/>
    <property type="project" value="UniProtKB-KW"/>
</dbReference>
<evidence type="ECO:0000313" key="4">
    <source>
        <dbReference type="EMBL" id="VFR81322.1"/>
    </source>
</evidence>
<dbReference type="EMBL" id="CAADIO010000004">
    <property type="protein sequence ID" value="VFR81322.1"/>
    <property type="molecule type" value="Genomic_DNA"/>
</dbReference>
<evidence type="ECO:0000256" key="2">
    <source>
        <dbReference type="ARBA" id="ARBA00023172"/>
    </source>
</evidence>
<name>A0A484U2Q1_9ZZZZ</name>
<accession>A0A484U2Q1</accession>
<dbReference type="InterPro" id="IPR010998">
    <property type="entry name" value="Integrase_recombinase_N"/>
</dbReference>
<dbReference type="GO" id="GO:0003677">
    <property type="term" value="F:DNA binding"/>
    <property type="evidence" value="ECO:0007669"/>
    <property type="project" value="UniProtKB-KW"/>
</dbReference>
<dbReference type="Gene3D" id="1.10.443.10">
    <property type="entry name" value="Intergrase catalytic core"/>
    <property type="match status" value="1"/>
</dbReference>